<evidence type="ECO:0000313" key="1">
    <source>
        <dbReference type="EMBL" id="KAI9182622.1"/>
    </source>
</evidence>
<keyword evidence="2" id="KW-1185">Reference proteome</keyword>
<sequence>MPWAGYETPLRRDLGLSGLGCLSSLGLSGTSDERPRCLGLGYLGYSSLPMWSSIKANVSPKWGSSRARNFMSHSIMFPTVLEGSIPAARGY</sequence>
<reference evidence="1" key="2">
    <citation type="submission" date="2023-02" db="EMBL/GenBank/DDBJ databases">
        <authorList>
            <person name="Swenson N.G."/>
            <person name="Wegrzyn J.L."/>
            <person name="Mcevoy S.L."/>
        </authorList>
    </citation>
    <scope>NUCLEOTIDE SEQUENCE</scope>
    <source>
        <strain evidence="1">91603</strain>
        <tissue evidence="1">Leaf</tissue>
    </source>
</reference>
<organism evidence="1 2">
    <name type="scientific">Acer negundo</name>
    <name type="common">Box elder</name>
    <dbReference type="NCBI Taxonomy" id="4023"/>
    <lineage>
        <taxon>Eukaryota</taxon>
        <taxon>Viridiplantae</taxon>
        <taxon>Streptophyta</taxon>
        <taxon>Embryophyta</taxon>
        <taxon>Tracheophyta</taxon>
        <taxon>Spermatophyta</taxon>
        <taxon>Magnoliopsida</taxon>
        <taxon>eudicotyledons</taxon>
        <taxon>Gunneridae</taxon>
        <taxon>Pentapetalae</taxon>
        <taxon>rosids</taxon>
        <taxon>malvids</taxon>
        <taxon>Sapindales</taxon>
        <taxon>Sapindaceae</taxon>
        <taxon>Hippocastanoideae</taxon>
        <taxon>Acereae</taxon>
        <taxon>Acer</taxon>
    </lineage>
</organism>
<dbReference type="Proteomes" id="UP001064489">
    <property type="component" value="Chromosome 4"/>
</dbReference>
<accession>A0AAD5J3C0</accession>
<dbReference type="AlphaFoldDB" id="A0AAD5J3C0"/>
<evidence type="ECO:0000313" key="2">
    <source>
        <dbReference type="Proteomes" id="UP001064489"/>
    </source>
</evidence>
<protein>
    <submittedName>
        <fullName evidence="1">Uncharacterized protein</fullName>
    </submittedName>
</protein>
<name>A0AAD5J3C0_ACENE</name>
<reference evidence="1" key="1">
    <citation type="journal article" date="2022" name="Plant J.">
        <title>Strategies of tolerance reflected in two North American maple genomes.</title>
        <authorList>
            <person name="McEvoy S.L."/>
            <person name="Sezen U.U."/>
            <person name="Trouern-Trend A."/>
            <person name="McMahon S.M."/>
            <person name="Schaberg P.G."/>
            <person name="Yang J."/>
            <person name="Wegrzyn J.L."/>
            <person name="Swenson N.G."/>
        </authorList>
    </citation>
    <scope>NUCLEOTIDE SEQUENCE</scope>
    <source>
        <strain evidence="1">91603</strain>
    </source>
</reference>
<gene>
    <name evidence="1" type="ORF">LWI28_027258</name>
</gene>
<dbReference type="EMBL" id="JAJSOW010000101">
    <property type="protein sequence ID" value="KAI9182622.1"/>
    <property type="molecule type" value="Genomic_DNA"/>
</dbReference>
<proteinExistence type="predicted"/>
<comment type="caution">
    <text evidence="1">The sequence shown here is derived from an EMBL/GenBank/DDBJ whole genome shotgun (WGS) entry which is preliminary data.</text>
</comment>